<dbReference type="InterPro" id="IPR013083">
    <property type="entry name" value="Znf_RING/FYVE/PHD"/>
</dbReference>
<dbReference type="Gene3D" id="3.30.40.10">
    <property type="entry name" value="Zinc/RING finger domain, C3HC4 (zinc finger)"/>
    <property type="match status" value="1"/>
</dbReference>
<proteinExistence type="predicted"/>
<dbReference type="STRING" id="576137.A0A1L7XG21"/>
<protein>
    <recommendedName>
        <fullName evidence="11">RING-type domain-containing protein</fullName>
    </recommendedName>
</protein>
<dbReference type="Proteomes" id="UP000184330">
    <property type="component" value="Unassembled WGS sequence"/>
</dbReference>
<keyword evidence="5" id="KW-0862">Zinc</keyword>
<sequence>MVPPREQRSQFPHRDTSDQSTGVSLALGVALGISVTVVFILLFCGLLCLGYFRASWQPARYGPRPAGLGQRKQSRAKGLTRAVVESLPIVRFGNDRVKDVELAESTRVEGAFEETGRDGDIGTVKLGVLPKIDAGLTVPAAVHEGAEVRTSSSGSARQEWQSDSNCLICLEEFVENEEIRLLPCNHKFHPKCVDPWLEDVSGSCPVCRYTFPVQEAENDTSTTTSQCHAPTGVVSG</sequence>
<keyword evidence="6 10" id="KW-1133">Transmembrane helix</keyword>
<evidence type="ECO:0000256" key="4">
    <source>
        <dbReference type="ARBA" id="ARBA00022771"/>
    </source>
</evidence>
<evidence type="ECO:0000313" key="12">
    <source>
        <dbReference type="EMBL" id="CZR63999.1"/>
    </source>
</evidence>
<feature type="region of interest" description="Disordered" evidence="9">
    <location>
        <begin position="1"/>
        <end position="20"/>
    </location>
</feature>
<keyword evidence="2 10" id="KW-0812">Transmembrane</keyword>
<dbReference type="Pfam" id="PF13639">
    <property type="entry name" value="zf-RING_2"/>
    <property type="match status" value="1"/>
</dbReference>
<name>A0A1L7XG21_9HELO</name>
<keyword evidence="4 8" id="KW-0863">Zinc-finger</keyword>
<keyword evidence="13" id="KW-1185">Reference proteome</keyword>
<feature type="domain" description="RING-type" evidence="11">
    <location>
        <begin position="166"/>
        <end position="208"/>
    </location>
</feature>
<evidence type="ECO:0000256" key="3">
    <source>
        <dbReference type="ARBA" id="ARBA00022723"/>
    </source>
</evidence>
<evidence type="ECO:0000256" key="8">
    <source>
        <dbReference type="PROSITE-ProRule" id="PRU00175"/>
    </source>
</evidence>
<keyword evidence="7 10" id="KW-0472">Membrane</keyword>
<evidence type="ECO:0000256" key="6">
    <source>
        <dbReference type="ARBA" id="ARBA00022989"/>
    </source>
</evidence>
<dbReference type="InterPro" id="IPR001841">
    <property type="entry name" value="Znf_RING"/>
</dbReference>
<evidence type="ECO:0000259" key="11">
    <source>
        <dbReference type="PROSITE" id="PS50089"/>
    </source>
</evidence>
<organism evidence="12 13">
    <name type="scientific">Phialocephala subalpina</name>
    <dbReference type="NCBI Taxonomy" id="576137"/>
    <lineage>
        <taxon>Eukaryota</taxon>
        <taxon>Fungi</taxon>
        <taxon>Dikarya</taxon>
        <taxon>Ascomycota</taxon>
        <taxon>Pezizomycotina</taxon>
        <taxon>Leotiomycetes</taxon>
        <taxon>Helotiales</taxon>
        <taxon>Mollisiaceae</taxon>
        <taxon>Phialocephala</taxon>
        <taxon>Phialocephala fortinii species complex</taxon>
    </lineage>
</organism>
<dbReference type="GO" id="GO:0016020">
    <property type="term" value="C:membrane"/>
    <property type="evidence" value="ECO:0007669"/>
    <property type="project" value="UniProtKB-SubCell"/>
</dbReference>
<comment type="subcellular location">
    <subcellularLocation>
        <location evidence="1">Membrane</location>
    </subcellularLocation>
</comment>
<dbReference type="OrthoDB" id="8062037at2759"/>
<dbReference type="SMART" id="SM00184">
    <property type="entry name" value="RING"/>
    <property type="match status" value="1"/>
</dbReference>
<dbReference type="EMBL" id="FJOG01000025">
    <property type="protein sequence ID" value="CZR63999.1"/>
    <property type="molecule type" value="Genomic_DNA"/>
</dbReference>
<gene>
    <name evidence="12" type="ORF">PAC_13896</name>
</gene>
<dbReference type="PANTHER" id="PTHR46539">
    <property type="entry name" value="E3 UBIQUITIN-PROTEIN LIGASE ATL42"/>
    <property type="match status" value="1"/>
</dbReference>
<feature type="transmembrane region" description="Helical" evidence="10">
    <location>
        <begin position="25"/>
        <end position="52"/>
    </location>
</feature>
<evidence type="ECO:0000256" key="1">
    <source>
        <dbReference type="ARBA" id="ARBA00004370"/>
    </source>
</evidence>
<evidence type="ECO:0000256" key="10">
    <source>
        <dbReference type="SAM" id="Phobius"/>
    </source>
</evidence>
<evidence type="ECO:0000256" key="2">
    <source>
        <dbReference type="ARBA" id="ARBA00022692"/>
    </source>
</evidence>
<reference evidence="12 13" key="1">
    <citation type="submission" date="2016-03" db="EMBL/GenBank/DDBJ databases">
        <authorList>
            <person name="Ploux O."/>
        </authorList>
    </citation>
    <scope>NUCLEOTIDE SEQUENCE [LARGE SCALE GENOMIC DNA]</scope>
    <source>
        <strain evidence="12 13">UAMH 11012</strain>
    </source>
</reference>
<feature type="compositionally biased region" description="Basic and acidic residues" evidence="9">
    <location>
        <begin position="1"/>
        <end position="17"/>
    </location>
</feature>
<keyword evidence="3" id="KW-0479">Metal-binding</keyword>
<dbReference type="SUPFAM" id="SSF57850">
    <property type="entry name" value="RING/U-box"/>
    <property type="match status" value="1"/>
</dbReference>
<evidence type="ECO:0000256" key="7">
    <source>
        <dbReference type="ARBA" id="ARBA00023136"/>
    </source>
</evidence>
<dbReference type="CDD" id="cd16454">
    <property type="entry name" value="RING-H2_PA-TM-RING"/>
    <property type="match status" value="1"/>
</dbReference>
<dbReference type="GO" id="GO:0008270">
    <property type="term" value="F:zinc ion binding"/>
    <property type="evidence" value="ECO:0007669"/>
    <property type="project" value="UniProtKB-KW"/>
</dbReference>
<dbReference type="PANTHER" id="PTHR46539:SF1">
    <property type="entry name" value="E3 UBIQUITIN-PROTEIN LIGASE ATL42"/>
    <property type="match status" value="1"/>
</dbReference>
<accession>A0A1L7XG21</accession>
<dbReference type="PROSITE" id="PS50089">
    <property type="entry name" value="ZF_RING_2"/>
    <property type="match status" value="1"/>
</dbReference>
<evidence type="ECO:0000313" key="13">
    <source>
        <dbReference type="Proteomes" id="UP000184330"/>
    </source>
</evidence>
<evidence type="ECO:0000256" key="5">
    <source>
        <dbReference type="ARBA" id="ARBA00022833"/>
    </source>
</evidence>
<dbReference type="AlphaFoldDB" id="A0A1L7XG21"/>
<evidence type="ECO:0000256" key="9">
    <source>
        <dbReference type="SAM" id="MobiDB-lite"/>
    </source>
</evidence>